<dbReference type="Gene3D" id="3.20.20.370">
    <property type="entry name" value="Glycoside hydrolase/deacetylase"/>
    <property type="match status" value="1"/>
</dbReference>
<keyword evidence="3" id="KW-1185">Reference proteome</keyword>
<reference evidence="2 3" key="1">
    <citation type="submission" date="2020-03" db="EMBL/GenBank/DDBJ databases">
        <title>Complete genome sequence of Orbus sp. IPMB12 (BCRC 80908).</title>
        <authorList>
            <person name="Lo W.-S."/>
            <person name="Chang T.-H."/>
            <person name="Kuo C.-H."/>
        </authorList>
    </citation>
    <scope>NUCLEOTIDE SEQUENCE [LARGE SCALE GENOMIC DNA]</scope>
    <source>
        <strain evidence="2 3">IPMB12</strain>
    </source>
</reference>
<dbReference type="FunCoup" id="A0A6G9I956">
    <property type="interactions" value="10"/>
</dbReference>
<protein>
    <submittedName>
        <fullName evidence="2">Divergent polysaccharide deacetylase family protein</fullName>
    </submittedName>
</protein>
<accession>A0A6G9I956</accession>
<feature type="chain" id="PRO_5026222573" evidence="1">
    <location>
        <begin position="21"/>
        <end position="269"/>
    </location>
</feature>
<dbReference type="AlphaFoldDB" id="A0A6G9I956"/>
<dbReference type="PANTHER" id="PTHR30105:SF2">
    <property type="entry name" value="DIVERGENT POLYSACCHARIDE DEACETYLASE SUPERFAMILY"/>
    <property type="match status" value="1"/>
</dbReference>
<dbReference type="CDD" id="cd10936">
    <property type="entry name" value="CE4_DAC2"/>
    <property type="match status" value="1"/>
</dbReference>
<dbReference type="InParanoid" id="A0A6G9I956"/>
<dbReference type="Pfam" id="PF04748">
    <property type="entry name" value="Polysacc_deac_2"/>
    <property type="match status" value="1"/>
</dbReference>
<dbReference type="InterPro" id="IPR006837">
    <property type="entry name" value="Divergent_DAC"/>
</dbReference>
<sequence length="269" mass="30218">MKRFLLVVSALFICTFSVQAARLAIVIDDFGYRVHNEQQIIHFSPKITVAVLPNSPHAKQMATEAHQNGNEVIIHLPMAPTSKQPLEKDTIFPTMPETEIQRIIYEAVEKVPYAIGVNNHMGSLMTGNLDGMRKVMRQLNYYSLFFLDSRTIAKTQGMVAAAEYDIPAVGRDVFLDDTQTEESIAHQFNEAVRLARRNGSAVAIGHPYSQTVNVLRDKIANLPDDIELVPLTTLLPPAKNRWNLGGFVEKVQDKIESTMFEVIIEKNSR</sequence>
<keyword evidence="1" id="KW-0732">Signal</keyword>
<dbReference type="EMBL" id="CP050253">
    <property type="protein sequence ID" value="QIQ20254.1"/>
    <property type="molecule type" value="Genomic_DNA"/>
</dbReference>
<dbReference type="GO" id="GO:0005975">
    <property type="term" value="P:carbohydrate metabolic process"/>
    <property type="evidence" value="ECO:0007669"/>
    <property type="project" value="InterPro"/>
</dbReference>
<evidence type="ECO:0000256" key="1">
    <source>
        <dbReference type="SAM" id="SignalP"/>
    </source>
</evidence>
<gene>
    <name evidence="2" type="ORF">IPMB12_00290</name>
</gene>
<dbReference type="KEGG" id="orb:IPMB12_00290"/>
<dbReference type="InterPro" id="IPR011330">
    <property type="entry name" value="Glyco_hydro/deAcase_b/a-brl"/>
</dbReference>
<feature type="signal peptide" evidence="1">
    <location>
        <begin position="1"/>
        <end position="20"/>
    </location>
</feature>
<evidence type="ECO:0000313" key="3">
    <source>
        <dbReference type="Proteomes" id="UP000501168"/>
    </source>
</evidence>
<organism evidence="2 3">
    <name type="scientific">Zophobihabitans entericus</name>
    <dbReference type="NCBI Taxonomy" id="1635327"/>
    <lineage>
        <taxon>Bacteria</taxon>
        <taxon>Pseudomonadati</taxon>
        <taxon>Pseudomonadota</taxon>
        <taxon>Gammaproteobacteria</taxon>
        <taxon>Orbales</taxon>
        <taxon>Orbaceae</taxon>
        <taxon>Zophobihabitans</taxon>
    </lineage>
</organism>
<dbReference type="SUPFAM" id="SSF88713">
    <property type="entry name" value="Glycoside hydrolase/deacetylase"/>
    <property type="match status" value="1"/>
</dbReference>
<dbReference type="RefSeq" id="WP_166913821.1">
    <property type="nucleotide sequence ID" value="NZ_CP050253.1"/>
</dbReference>
<dbReference type="Proteomes" id="UP000501168">
    <property type="component" value="Chromosome"/>
</dbReference>
<name>A0A6G9I956_9GAMM</name>
<proteinExistence type="predicted"/>
<evidence type="ECO:0000313" key="2">
    <source>
        <dbReference type="EMBL" id="QIQ20254.1"/>
    </source>
</evidence>
<dbReference type="PANTHER" id="PTHR30105">
    <property type="entry name" value="UNCHARACTERIZED YIBQ-RELATED"/>
    <property type="match status" value="1"/>
</dbReference>